<evidence type="ECO:0000313" key="1">
    <source>
        <dbReference type="EMBL" id="KAJ8674338.1"/>
    </source>
</evidence>
<gene>
    <name evidence="1" type="ORF">QAD02_005600</name>
</gene>
<organism evidence="1 2">
    <name type="scientific">Eretmocerus hayati</name>
    <dbReference type="NCBI Taxonomy" id="131215"/>
    <lineage>
        <taxon>Eukaryota</taxon>
        <taxon>Metazoa</taxon>
        <taxon>Ecdysozoa</taxon>
        <taxon>Arthropoda</taxon>
        <taxon>Hexapoda</taxon>
        <taxon>Insecta</taxon>
        <taxon>Pterygota</taxon>
        <taxon>Neoptera</taxon>
        <taxon>Endopterygota</taxon>
        <taxon>Hymenoptera</taxon>
        <taxon>Apocrita</taxon>
        <taxon>Proctotrupomorpha</taxon>
        <taxon>Chalcidoidea</taxon>
        <taxon>Aphelinidae</taxon>
        <taxon>Aphelininae</taxon>
        <taxon>Eretmocerus</taxon>
    </lineage>
</organism>
<sequence length="365" mass="41237">MNPDPLVTCPYEKSHRILKSRLQYHLTRCSKQHPCATKETCPYDARHIISSTEFEYHLNHCEARESVHQYKYFDADASEKVKLVPIETEATIPADENWDVEPEVSSYNPLHNLDSRPIMRIQVGLSKAERKKFRLQERQRYQQILNEREKNEKQMAEAAKKSAAKATQNGDLSIISEQGEQEYKPLRRPKNLQTSIDMNASTRSMASMNKSVDMNASARSVANINRSVDLNASNRSVIRETTSSQHKQNESVMDPFAFQGASVQQKSNPAPKTVPFSYAAAVNRSQSGSFAQAVDPNRENMRNISSQSLSKDNSVDRLSQIVKDLHVGDGEHSRKNGILEKDMEALKSQASRDRCAAAFPSLPKK</sequence>
<proteinExistence type="predicted"/>
<protein>
    <submittedName>
        <fullName evidence="1">Uncharacterized protein</fullName>
    </submittedName>
</protein>
<name>A0ACC2NTX9_9HYME</name>
<dbReference type="Proteomes" id="UP001239111">
    <property type="component" value="Chromosome 3"/>
</dbReference>
<keyword evidence="2" id="KW-1185">Reference proteome</keyword>
<comment type="caution">
    <text evidence="1">The sequence shown here is derived from an EMBL/GenBank/DDBJ whole genome shotgun (WGS) entry which is preliminary data.</text>
</comment>
<accession>A0ACC2NTX9</accession>
<evidence type="ECO:0000313" key="2">
    <source>
        <dbReference type="Proteomes" id="UP001239111"/>
    </source>
</evidence>
<reference evidence="1" key="1">
    <citation type="submission" date="2023-04" db="EMBL/GenBank/DDBJ databases">
        <title>A chromosome-level genome assembly of the parasitoid wasp Eretmocerus hayati.</title>
        <authorList>
            <person name="Zhong Y."/>
            <person name="Liu S."/>
            <person name="Liu Y."/>
        </authorList>
    </citation>
    <scope>NUCLEOTIDE SEQUENCE</scope>
    <source>
        <strain evidence="1">ZJU_SS_LIU_2023</strain>
    </source>
</reference>
<dbReference type="EMBL" id="CM056743">
    <property type="protein sequence ID" value="KAJ8674338.1"/>
    <property type="molecule type" value="Genomic_DNA"/>
</dbReference>